<protein>
    <submittedName>
        <fullName evidence="3">Glycosyltransferase family 2 protein</fullName>
    </submittedName>
</protein>
<dbReference type="Proteomes" id="UP000581206">
    <property type="component" value="Unassembled WGS sequence"/>
</dbReference>
<feature type="domain" description="Glycosyltransferase 2-like" evidence="2">
    <location>
        <begin position="9"/>
        <end position="135"/>
    </location>
</feature>
<feature type="region of interest" description="Disordered" evidence="1">
    <location>
        <begin position="237"/>
        <end position="277"/>
    </location>
</feature>
<accession>A0A7X6QXM8</accession>
<evidence type="ECO:0000313" key="3">
    <source>
        <dbReference type="EMBL" id="NKY21235.1"/>
    </source>
</evidence>
<dbReference type="InterPro" id="IPR050834">
    <property type="entry name" value="Glycosyltransf_2"/>
</dbReference>
<dbReference type="GO" id="GO:0016740">
    <property type="term" value="F:transferase activity"/>
    <property type="evidence" value="ECO:0007669"/>
    <property type="project" value="UniProtKB-KW"/>
</dbReference>
<dbReference type="InterPro" id="IPR029044">
    <property type="entry name" value="Nucleotide-diphossugar_trans"/>
</dbReference>
<reference evidence="3 4" key="1">
    <citation type="submission" date="2020-04" db="EMBL/GenBank/DDBJ databases">
        <title>MicrobeNet Type strains.</title>
        <authorList>
            <person name="Nicholson A.C."/>
        </authorList>
    </citation>
    <scope>NUCLEOTIDE SEQUENCE [LARGE SCALE GENOMIC DNA]</scope>
    <source>
        <strain evidence="3 4">ATCC BAA-788</strain>
    </source>
</reference>
<dbReference type="PANTHER" id="PTHR43685">
    <property type="entry name" value="GLYCOSYLTRANSFERASE"/>
    <property type="match status" value="1"/>
</dbReference>
<organism evidence="3 4">
    <name type="scientific">Cellulomonas denverensis</name>
    <dbReference type="NCBI Taxonomy" id="264297"/>
    <lineage>
        <taxon>Bacteria</taxon>
        <taxon>Bacillati</taxon>
        <taxon>Actinomycetota</taxon>
        <taxon>Actinomycetes</taxon>
        <taxon>Micrococcales</taxon>
        <taxon>Cellulomonadaceae</taxon>
        <taxon>Cellulomonas</taxon>
    </lineage>
</organism>
<dbReference type="PANTHER" id="PTHR43685:SF12">
    <property type="entry name" value="GLYCOSYL TRANSFERASE FAMILY 2"/>
    <property type="match status" value="1"/>
</dbReference>
<dbReference type="AlphaFoldDB" id="A0A7X6QXM8"/>
<evidence type="ECO:0000313" key="4">
    <source>
        <dbReference type="Proteomes" id="UP000581206"/>
    </source>
</evidence>
<feature type="compositionally biased region" description="Low complexity" evidence="1">
    <location>
        <begin position="250"/>
        <end position="269"/>
    </location>
</feature>
<gene>
    <name evidence="3" type="ORF">HGA03_00975</name>
</gene>
<keyword evidence="4" id="KW-1185">Reference proteome</keyword>
<dbReference type="SUPFAM" id="SSF53448">
    <property type="entry name" value="Nucleotide-diphospho-sugar transferases"/>
    <property type="match status" value="1"/>
</dbReference>
<evidence type="ECO:0000259" key="2">
    <source>
        <dbReference type="Pfam" id="PF00535"/>
    </source>
</evidence>
<proteinExistence type="predicted"/>
<comment type="caution">
    <text evidence="3">The sequence shown here is derived from an EMBL/GenBank/DDBJ whole genome shotgun (WGS) entry which is preliminary data.</text>
</comment>
<evidence type="ECO:0000256" key="1">
    <source>
        <dbReference type="SAM" id="MobiDB-lite"/>
    </source>
</evidence>
<dbReference type="Gene3D" id="3.90.550.10">
    <property type="entry name" value="Spore Coat Polysaccharide Biosynthesis Protein SpsA, Chain A"/>
    <property type="match status" value="1"/>
</dbReference>
<name>A0A7X6QXM8_9CELL</name>
<dbReference type="RefSeq" id="WP_168628351.1">
    <property type="nucleotide sequence ID" value="NZ_BONL01000003.1"/>
</dbReference>
<dbReference type="CDD" id="cd00761">
    <property type="entry name" value="Glyco_tranf_GTA_type"/>
    <property type="match status" value="1"/>
</dbReference>
<keyword evidence="3" id="KW-0808">Transferase</keyword>
<dbReference type="EMBL" id="JAAXOX010000001">
    <property type="protein sequence ID" value="NKY21235.1"/>
    <property type="molecule type" value="Genomic_DNA"/>
</dbReference>
<sequence>MDHDPIDLSVIIAARNAATTLPAQLDALAAQRGDGRWELIVADNGSTDATADLVRLRSADWPELHLVDAAGRPGAGHARNLGALTARGRWLAFCDADDVVADDWVAAITAALAHTPLVAGRLDWERLNSPDLRRSRALPQVDGLQSTDPLPGLGHAAASNLGVHAALFHALGGFDLGARFLQDTDLCWRAQLSGTPLVFAPDAVVHMRLRRGLRGAWRQGRNTGMGERWLAARYGALSTAPSSSPPTPRPSAADPAPDSALDAGPAPADAPDRRSLGPRRVLRRAGLVAAQLARVRHHGDLAGLCWDLGFGVGFARGGLPDPEPYSAPEHHALRA</sequence>
<dbReference type="InterPro" id="IPR001173">
    <property type="entry name" value="Glyco_trans_2-like"/>
</dbReference>
<dbReference type="Pfam" id="PF00535">
    <property type="entry name" value="Glycos_transf_2"/>
    <property type="match status" value="1"/>
</dbReference>